<dbReference type="Proteomes" id="UP001589894">
    <property type="component" value="Unassembled WGS sequence"/>
</dbReference>
<dbReference type="Pfam" id="PF04075">
    <property type="entry name" value="F420H2_quin_red"/>
    <property type="match status" value="1"/>
</dbReference>
<gene>
    <name evidence="3" type="ORF">ACFFHU_06490</name>
</gene>
<comment type="caution">
    <text evidence="3">The sequence shown here is derived from an EMBL/GenBank/DDBJ whole genome shotgun (WGS) entry which is preliminary data.</text>
</comment>
<comment type="catalytic activity">
    <reaction evidence="2">
        <text>oxidized coenzyme F420-(gamma-L-Glu)(n) + a quinol + H(+) = reduced coenzyme F420-(gamma-L-Glu)(n) + a quinone</text>
        <dbReference type="Rhea" id="RHEA:39663"/>
        <dbReference type="Rhea" id="RHEA-COMP:12939"/>
        <dbReference type="Rhea" id="RHEA-COMP:14378"/>
        <dbReference type="ChEBI" id="CHEBI:15378"/>
        <dbReference type="ChEBI" id="CHEBI:24646"/>
        <dbReference type="ChEBI" id="CHEBI:132124"/>
        <dbReference type="ChEBI" id="CHEBI:133980"/>
        <dbReference type="ChEBI" id="CHEBI:139511"/>
    </reaction>
</comment>
<dbReference type="Gene3D" id="2.30.110.10">
    <property type="entry name" value="Electron Transport, Fmn-binding Protein, Chain A"/>
    <property type="match status" value="1"/>
</dbReference>
<name>A0ABV6NSZ6_9ACTN</name>
<dbReference type="PANTHER" id="PTHR39428">
    <property type="entry name" value="F420H(2)-DEPENDENT QUINONE REDUCTASE RV1261C"/>
    <property type="match status" value="1"/>
</dbReference>
<dbReference type="InterPro" id="IPR012349">
    <property type="entry name" value="Split_barrel_FMN-bd"/>
</dbReference>
<evidence type="ECO:0000256" key="2">
    <source>
        <dbReference type="ARBA" id="ARBA00049106"/>
    </source>
</evidence>
<evidence type="ECO:0000256" key="1">
    <source>
        <dbReference type="ARBA" id="ARBA00008710"/>
    </source>
</evidence>
<reference evidence="3 4" key="1">
    <citation type="submission" date="2024-09" db="EMBL/GenBank/DDBJ databases">
        <authorList>
            <person name="Sun Q."/>
            <person name="Mori K."/>
        </authorList>
    </citation>
    <scope>NUCLEOTIDE SEQUENCE [LARGE SCALE GENOMIC DNA]</scope>
    <source>
        <strain evidence="3 4">TBRC 2205</strain>
    </source>
</reference>
<evidence type="ECO:0000313" key="3">
    <source>
        <dbReference type="EMBL" id="MFC0563814.1"/>
    </source>
</evidence>
<dbReference type="NCBIfam" id="TIGR00026">
    <property type="entry name" value="hi_GC_TIGR00026"/>
    <property type="match status" value="1"/>
</dbReference>
<evidence type="ECO:0000313" key="4">
    <source>
        <dbReference type="Proteomes" id="UP001589894"/>
    </source>
</evidence>
<dbReference type="SUPFAM" id="SSF50475">
    <property type="entry name" value="FMN-binding split barrel"/>
    <property type="match status" value="1"/>
</dbReference>
<proteinExistence type="inferred from homology"/>
<accession>A0ABV6NSZ6</accession>
<dbReference type="RefSeq" id="WP_377336713.1">
    <property type="nucleotide sequence ID" value="NZ_JBHLUE010000004.1"/>
</dbReference>
<organism evidence="3 4">
    <name type="scientific">Plantactinospora siamensis</name>
    <dbReference type="NCBI Taxonomy" id="555372"/>
    <lineage>
        <taxon>Bacteria</taxon>
        <taxon>Bacillati</taxon>
        <taxon>Actinomycetota</taxon>
        <taxon>Actinomycetes</taxon>
        <taxon>Micromonosporales</taxon>
        <taxon>Micromonosporaceae</taxon>
        <taxon>Plantactinospora</taxon>
    </lineage>
</organism>
<protein>
    <submittedName>
        <fullName evidence="3">Nitroreductase/quinone reductase family protein</fullName>
    </submittedName>
</protein>
<dbReference type="InterPro" id="IPR004378">
    <property type="entry name" value="F420H2_quin_Rdtase"/>
</dbReference>
<dbReference type="EMBL" id="JBHLUE010000004">
    <property type="protein sequence ID" value="MFC0563814.1"/>
    <property type="molecule type" value="Genomic_DNA"/>
</dbReference>
<comment type="similarity">
    <text evidence="1">Belongs to the F420H(2)-dependent quinone reductase family.</text>
</comment>
<dbReference type="PANTHER" id="PTHR39428:SF1">
    <property type="entry name" value="F420H(2)-DEPENDENT QUINONE REDUCTASE RV1261C"/>
    <property type="match status" value="1"/>
</dbReference>
<keyword evidence="4" id="KW-1185">Reference proteome</keyword>
<sequence length="154" mass="16873">MSMLRSLARRLGHEAWFAAAFRWLVPADRLVGRLTGGRVVALGLVPSLLLTTTGRRSGQPRETPLLALPDGDAFVVAGSNWGQQHQPAWALNLLANPAGTVTVGGRRIPVRGRRVTGAERDRLWAMLVAEWPAYQTYARRAAGRDIVVFRLEPA</sequence>